<dbReference type="InterPro" id="IPR009057">
    <property type="entry name" value="Homeodomain-like_sf"/>
</dbReference>
<dbReference type="AlphaFoldDB" id="A0A415E4L2"/>
<proteinExistence type="predicted"/>
<dbReference type="PROSITE" id="PS50977">
    <property type="entry name" value="HTH_TETR_2"/>
    <property type="match status" value="1"/>
</dbReference>
<reference evidence="4 5" key="1">
    <citation type="submission" date="2018-08" db="EMBL/GenBank/DDBJ databases">
        <title>A genome reference for cultivated species of the human gut microbiota.</title>
        <authorList>
            <person name="Zou Y."/>
            <person name="Xue W."/>
            <person name="Luo G."/>
        </authorList>
    </citation>
    <scope>NUCLEOTIDE SEQUENCE [LARGE SCALE GENOMIC DNA]</scope>
    <source>
        <strain evidence="4 5">AM07-24</strain>
    </source>
</reference>
<dbReference type="Gene3D" id="1.10.357.10">
    <property type="entry name" value="Tetracycline Repressor, domain 2"/>
    <property type="match status" value="1"/>
</dbReference>
<dbReference type="InterPro" id="IPR050624">
    <property type="entry name" value="HTH-type_Tx_Regulator"/>
</dbReference>
<protein>
    <submittedName>
        <fullName evidence="4">TetR/AcrR family transcriptional regulator</fullName>
    </submittedName>
</protein>
<dbReference type="OrthoDB" id="494991at2"/>
<dbReference type="RefSeq" id="WP_067542783.1">
    <property type="nucleotide sequence ID" value="NZ_AP025567.1"/>
</dbReference>
<organism evidence="4 5">
    <name type="scientific">Emergencia timonensis</name>
    <dbReference type="NCBI Taxonomy" id="1776384"/>
    <lineage>
        <taxon>Bacteria</taxon>
        <taxon>Bacillati</taxon>
        <taxon>Bacillota</taxon>
        <taxon>Clostridia</taxon>
        <taxon>Peptostreptococcales</taxon>
        <taxon>Anaerovoracaceae</taxon>
        <taxon>Emergencia</taxon>
    </lineage>
</organism>
<accession>A0A415E4L2</accession>
<gene>
    <name evidence="4" type="ORF">DW099_09145</name>
</gene>
<evidence type="ECO:0000259" key="3">
    <source>
        <dbReference type="PROSITE" id="PS50977"/>
    </source>
</evidence>
<dbReference type="GO" id="GO:0003677">
    <property type="term" value="F:DNA binding"/>
    <property type="evidence" value="ECO:0007669"/>
    <property type="project" value="UniProtKB-UniRule"/>
</dbReference>
<dbReference type="Pfam" id="PF00440">
    <property type="entry name" value="TetR_N"/>
    <property type="match status" value="1"/>
</dbReference>
<dbReference type="InterPro" id="IPR001647">
    <property type="entry name" value="HTH_TetR"/>
</dbReference>
<feature type="domain" description="HTH tetR-type" evidence="3">
    <location>
        <begin position="6"/>
        <end position="66"/>
    </location>
</feature>
<keyword evidence="5" id="KW-1185">Reference proteome</keyword>
<sequence>MRRRDDEKERRIKDAVIELMLEEGFHGTSISKIARKAEVSPATVYIYYESKEDMLQNIYLEYSEEVYDYLLARVRPNMDGSQLVETLIREFYAYMVNHQEAFSFVEQFSGCPALSNQCTGKKGICHIFELLSSLKEAHIVKPYSDEILSALIFSPVKTIAADNHKSRREQEALLEEMIQIVQEAILI</sequence>
<dbReference type="GeneID" id="83006455"/>
<evidence type="ECO:0000313" key="5">
    <source>
        <dbReference type="Proteomes" id="UP000284841"/>
    </source>
</evidence>
<dbReference type="PANTHER" id="PTHR43479">
    <property type="entry name" value="ACREF/ENVCD OPERON REPRESSOR-RELATED"/>
    <property type="match status" value="1"/>
</dbReference>
<comment type="caution">
    <text evidence="4">The sequence shown here is derived from an EMBL/GenBank/DDBJ whole genome shotgun (WGS) entry which is preliminary data.</text>
</comment>
<dbReference type="EMBL" id="QRMS01000002">
    <property type="protein sequence ID" value="RHJ88534.1"/>
    <property type="molecule type" value="Genomic_DNA"/>
</dbReference>
<dbReference type="PRINTS" id="PR00455">
    <property type="entry name" value="HTHTETR"/>
</dbReference>
<dbReference type="Proteomes" id="UP000284841">
    <property type="component" value="Unassembled WGS sequence"/>
</dbReference>
<dbReference type="SUPFAM" id="SSF46689">
    <property type="entry name" value="Homeodomain-like"/>
    <property type="match status" value="1"/>
</dbReference>
<dbReference type="STRING" id="1776384.GCA_900086585_04181"/>
<evidence type="ECO:0000256" key="1">
    <source>
        <dbReference type="ARBA" id="ARBA00023125"/>
    </source>
</evidence>
<name>A0A415E4L2_9FIRM</name>
<keyword evidence="1 2" id="KW-0238">DNA-binding</keyword>
<evidence type="ECO:0000256" key="2">
    <source>
        <dbReference type="PROSITE-ProRule" id="PRU00335"/>
    </source>
</evidence>
<feature type="DNA-binding region" description="H-T-H motif" evidence="2">
    <location>
        <begin position="29"/>
        <end position="48"/>
    </location>
</feature>
<evidence type="ECO:0000313" key="4">
    <source>
        <dbReference type="EMBL" id="RHJ88534.1"/>
    </source>
</evidence>
<dbReference type="PANTHER" id="PTHR43479:SF11">
    <property type="entry name" value="ACREF_ENVCD OPERON REPRESSOR-RELATED"/>
    <property type="match status" value="1"/>
</dbReference>